<keyword evidence="2" id="KW-1185">Reference proteome</keyword>
<evidence type="ECO:0000313" key="1">
    <source>
        <dbReference type="EMBL" id="OMO75835.1"/>
    </source>
</evidence>
<feature type="non-terminal residue" evidence="1">
    <location>
        <position position="1"/>
    </location>
</feature>
<comment type="caution">
    <text evidence="1">The sequence shown here is derived from an EMBL/GenBank/DDBJ whole genome shotgun (WGS) entry which is preliminary data.</text>
</comment>
<protein>
    <submittedName>
        <fullName evidence="1">Uncharacterized protein</fullName>
    </submittedName>
</protein>
<dbReference type="AlphaFoldDB" id="A0A1R3HZR4"/>
<dbReference type="Proteomes" id="UP000188268">
    <property type="component" value="Unassembled WGS sequence"/>
</dbReference>
<gene>
    <name evidence="1" type="ORF">CCACVL1_16018</name>
</gene>
<accession>A0A1R3HZR4</accession>
<dbReference type="EMBL" id="AWWV01010942">
    <property type="protein sequence ID" value="OMO75835.1"/>
    <property type="molecule type" value="Genomic_DNA"/>
</dbReference>
<reference evidence="1 2" key="1">
    <citation type="submission" date="2013-09" db="EMBL/GenBank/DDBJ databases">
        <title>Corchorus capsularis genome sequencing.</title>
        <authorList>
            <person name="Alam M."/>
            <person name="Haque M.S."/>
            <person name="Islam M.S."/>
            <person name="Emdad E.M."/>
            <person name="Islam M.M."/>
            <person name="Ahmed B."/>
            <person name="Halim A."/>
            <person name="Hossen Q.M.M."/>
            <person name="Hossain M.Z."/>
            <person name="Ahmed R."/>
            <person name="Khan M.M."/>
            <person name="Islam R."/>
            <person name="Rashid M.M."/>
            <person name="Khan S.A."/>
            <person name="Rahman M.S."/>
            <person name="Alam M."/>
        </authorList>
    </citation>
    <scope>NUCLEOTIDE SEQUENCE [LARGE SCALE GENOMIC DNA]</scope>
    <source>
        <strain evidence="2">cv. CVL-1</strain>
        <tissue evidence="1">Whole seedling</tissue>
    </source>
</reference>
<organism evidence="1 2">
    <name type="scientific">Corchorus capsularis</name>
    <name type="common">Jute</name>
    <dbReference type="NCBI Taxonomy" id="210143"/>
    <lineage>
        <taxon>Eukaryota</taxon>
        <taxon>Viridiplantae</taxon>
        <taxon>Streptophyta</taxon>
        <taxon>Embryophyta</taxon>
        <taxon>Tracheophyta</taxon>
        <taxon>Spermatophyta</taxon>
        <taxon>Magnoliopsida</taxon>
        <taxon>eudicotyledons</taxon>
        <taxon>Gunneridae</taxon>
        <taxon>Pentapetalae</taxon>
        <taxon>rosids</taxon>
        <taxon>malvids</taxon>
        <taxon>Malvales</taxon>
        <taxon>Malvaceae</taxon>
        <taxon>Grewioideae</taxon>
        <taxon>Apeibeae</taxon>
        <taxon>Corchorus</taxon>
    </lineage>
</organism>
<name>A0A1R3HZR4_COCAP</name>
<sequence length="44" mass="5105">TTPSISLKIKEIWMENGRESYPVKLVDMLFEAELAKEELITLHT</sequence>
<proteinExistence type="predicted"/>
<evidence type="ECO:0000313" key="2">
    <source>
        <dbReference type="Proteomes" id="UP000188268"/>
    </source>
</evidence>
<dbReference type="Gramene" id="OMO75835">
    <property type="protein sequence ID" value="OMO75835"/>
    <property type="gene ID" value="CCACVL1_16018"/>
</dbReference>